<name>A0A926NFG6_9BACI</name>
<dbReference type="EMBL" id="JACXAI010000004">
    <property type="protein sequence ID" value="MBD1379528.1"/>
    <property type="molecule type" value="Genomic_DNA"/>
</dbReference>
<evidence type="ECO:0000313" key="1">
    <source>
        <dbReference type="EMBL" id="MBD1379528.1"/>
    </source>
</evidence>
<dbReference type="Pfam" id="PF13171">
    <property type="entry name" value="DUF4004"/>
    <property type="match status" value="1"/>
</dbReference>
<evidence type="ECO:0000313" key="2">
    <source>
        <dbReference type="Proteomes" id="UP000626844"/>
    </source>
</evidence>
<dbReference type="Proteomes" id="UP000626844">
    <property type="component" value="Unassembled WGS sequence"/>
</dbReference>
<comment type="caution">
    <text evidence="1">The sequence shown here is derived from an EMBL/GenBank/DDBJ whole genome shotgun (WGS) entry which is preliminary data.</text>
</comment>
<proteinExistence type="predicted"/>
<dbReference type="AlphaFoldDB" id="A0A926NFG6"/>
<keyword evidence="2" id="KW-1185">Reference proteome</keyword>
<sequence length="210" mass="24909">MEIEYISKKDLLEVMDISYGQLYRWKRKEIIPENWFIKKSSFTGQETFFPKKKVIERIEKIKELKDSHSLDELAEFFSTNPKDVTLSIEEIINLNIIKKETWEKGKQFINQDDSLDFKSILFLKILEKINYKWNIELDEMTHLFQAIRANQNFFETNFELAALEKGNTIIWLFIPIQSEWQFDAGAKKILSIDLKECVNDLNISLSAINK</sequence>
<gene>
    <name evidence="1" type="ORF">IC621_04735</name>
</gene>
<reference evidence="1" key="1">
    <citation type="submission" date="2020-09" db="EMBL/GenBank/DDBJ databases">
        <title>A novel bacterium of genus Bacillus, isolated from South China Sea.</title>
        <authorList>
            <person name="Huang H."/>
            <person name="Mo K."/>
            <person name="Hu Y."/>
        </authorList>
    </citation>
    <scope>NUCLEOTIDE SEQUENCE</scope>
    <source>
        <strain evidence="1">IB182487</strain>
    </source>
</reference>
<protein>
    <submittedName>
        <fullName evidence="1">DUF4004 family protein</fullName>
    </submittedName>
</protein>
<accession>A0A926NFG6</accession>
<dbReference type="InterPro" id="IPR025063">
    <property type="entry name" value="DUF4004"/>
</dbReference>
<organism evidence="1 2">
    <name type="scientific">Metabacillus arenae</name>
    <dbReference type="NCBI Taxonomy" id="2771434"/>
    <lineage>
        <taxon>Bacteria</taxon>
        <taxon>Bacillati</taxon>
        <taxon>Bacillota</taxon>
        <taxon>Bacilli</taxon>
        <taxon>Bacillales</taxon>
        <taxon>Bacillaceae</taxon>
        <taxon>Metabacillus</taxon>
    </lineage>
</organism>
<dbReference type="RefSeq" id="WP_191156273.1">
    <property type="nucleotide sequence ID" value="NZ_JACXAI010000004.1"/>
</dbReference>